<feature type="transmembrane region" description="Helical" evidence="7">
    <location>
        <begin position="40"/>
        <end position="58"/>
    </location>
</feature>
<sequence>MHIPDGFVAPQIYLPAYILDISLLAYSIRRIKRSLNERAIPYLSSVSLLSFVISSITIPLPGGTSVHGTGIPILSILFGPWVAFVSYSLILFLQAVLFGEGGITTFPINSISMGFVGSFAAFFTYKALSIFKEEVSIVISSFVSVMLSALLIATILGIHPYLFKKADGSPLYFPFGLYITIPAILVPHIFVGLGEGLLSSIAIKVLNRRLKVER</sequence>
<keyword evidence="9" id="KW-1185">Reference proteome</keyword>
<dbReference type="GO" id="GO:0005886">
    <property type="term" value="C:plasma membrane"/>
    <property type="evidence" value="ECO:0007669"/>
    <property type="project" value="UniProtKB-SubCell"/>
</dbReference>
<dbReference type="InterPro" id="IPR002751">
    <property type="entry name" value="CbiM/NikMN"/>
</dbReference>
<feature type="transmembrane region" description="Helical" evidence="7">
    <location>
        <begin position="78"/>
        <end position="99"/>
    </location>
</feature>
<dbReference type="PATRIC" id="fig|75906.3.peg.940"/>
<dbReference type="GO" id="GO:0000041">
    <property type="term" value="P:transition metal ion transport"/>
    <property type="evidence" value="ECO:0007669"/>
    <property type="project" value="InterPro"/>
</dbReference>
<evidence type="ECO:0000313" key="9">
    <source>
        <dbReference type="Proteomes" id="UP000018914"/>
    </source>
</evidence>
<evidence type="ECO:0000256" key="4">
    <source>
        <dbReference type="ARBA" id="ARBA00022692"/>
    </source>
</evidence>
<gene>
    <name evidence="8" type="ORF">THERU_04825</name>
</gene>
<dbReference type="Pfam" id="PF01891">
    <property type="entry name" value="CbiM"/>
    <property type="match status" value="1"/>
</dbReference>
<keyword evidence="6 7" id="KW-0472">Membrane</keyword>
<keyword evidence="4 7" id="KW-0812">Transmembrane</keyword>
<dbReference type="Proteomes" id="UP000018914">
    <property type="component" value="Chromosome"/>
</dbReference>
<feature type="transmembrane region" description="Helical" evidence="7">
    <location>
        <begin position="137"/>
        <end position="159"/>
    </location>
</feature>
<dbReference type="eggNOG" id="COG0310">
    <property type="taxonomic scope" value="Bacteria"/>
</dbReference>
<evidence type="ECO:0000256" key="7">
    <source>
        <dbReference type="SAM" id="Phobius"/>
    </source>
</evidence>
<dbReference type="PANTHER" id="PTHR34229:SF1">
    <property type="entry name" value="METAL TRANSPORT PROTEIN HI_1621-RELATED"/>
    <property type="match status" value="1"/>
</dbReference>
<dbReference type="OrthoDB" id="5395048at2"/>
<evidence type="ECO:0000256" key="6">
    <source>
        <dbReference type="ARBA" id="ARBA00023136"/>
    </source>
</evidence>
<evidence type="ECO:0000256" key="5">
    <source>
        <dbReference type="ARBA" id="ARBA00022989"/>
    </source>
</evidence>
<name>W0DGU0_9AQUI</name>
<dbReference type="KEGG" id="trd:THERU_04825"/>
<dbReference type="PANTHER" id="PTHR34229">
    <property type="entry name" value="METAL TRANSPORT PROTEIN HI_1621-RELATED"/>
    <property type="match status" value="1"/>
</dbReference>
<evidence type="ECO:0000256" key="2">
    <source>
        <dbReference type="ARBA" id="ARBA00022448"/>
    </source>
</evidence>
<dbReference type="Gene3D" id="1.10.1760.20">
    <property type="match status" value="1"/>
</dbReference>
<dbReference type="EMBL" id="CP007028">
    <property type="protein sequence ID" value="AHE96100.1"/>
    <property type="molecule type" value="Genomic_DNA"/>
</dbReference>
<keyword evidence="2" id="KW-0813">Transport</keyword>
<accession>W0DGU0</accession>
<dbReference type="AlphaFoldDB" id="W0DGU0"/>
<keyword evidence="5 7" id="KW-1133">Transmembrane helix</keyword>
<evidence type="ECO:0000313" key="8">
    <source>
        <dbReference type="EMBL" id="AHE96100.1"/>
    </source>
</evidence>
<feature type="transmembrane region" description="Helical" evidence="7">
    <location>
        <begin position="171"/>
        <end position="190"/>
    </location>
</feature>
<evidence type="ECO:0000256" key="3">
    <source>
        <dbReference type="ARBA" id="ARBA00022475"/>
    </source>
</evidence>
<feature type="transmembrane region" description="Helical" evidence="7">
    <location>
        <begin position="12"/>
        <end position="28"/>
    </location>
</feature>
<protein>
    <submittedName>
        <fullName evidence="8">Cobalt transporter CbiM</fullName>
    </submittedName>
</protein>
<dbReference type="HOGENOM" id="CLU_052508_2_1_0"/>
<keyword evidence="3" id="KW-1003">Cell membrane</keyword>
<organism evidence="9">
    <name type="scientific">Thermocrinis ruber</name>
    <dbReference type="NCBI Taxonomy" id="75906"/>
    <lineage>
        <taxon>Bacteria</taxon>
        <taxon>Pseudomonadati</taxon>
        <taxon>Aquificota</taxon>
        <taxon>Aquificia</taxon>
        <taxon>Aquificales</taxon>
        <taxon>Aquificaceae</taxon>
        <taxon>Thermocrinis</taxon>
    </lineage>
</organism>
<comment type="subcellular location">
    <subcellularLocation>
        <location evidence="1">Cell membrane</location>
        <topology evidence="1">Multi-pass membrane protein</topology>
    </subcellularLocation>
</comment>
<dbReference type="STRING" id="75906.THERU_04825"/>
<evidence type="ECO:0000256" key="1">
    <source>
        <dbReference type="ARBA" id="ARBA00004651"/>
    </source>
</evidence>
<proteinExistence type="predicted"/>
<feature type="transmembrane region" description="Helical" evidence="7">
    <location>
        <begin position="106"/>
        <end position="125"/>
    </location>
</feature>
<dbReference type="RefSeq" id="WP_025306130.1">
    <property type="nucleotide sequence ID" value="NZ_CP007028.1"/>
</dbReference>
<reference evidence="8 9" key="1">
    <citation type="submission" date="2013-12" db="EMBL/GenBank/DDBJ databases">
        <authorList>
            <consortium name="DOE Joint Genome Institute"/>
            <person name="Eisen J."/>
            <person name="Huntemann M."/>
            <person name="Han J."/>
            <person name="Chen A."/>
            <person name="Kyrpides N."/>
            <person name="Mavromatis K."/>
            <person name="Markowitz V."/>
            <person name="Palaniappan K."/>
            <person name="Ivanova N."/>
            <person name="Schaumberg A."/>
            <person name="Pati A."/>
            <person name="Liolios K."/>
            <person name="Nordberg H.P."/>
            <person name="Cantor M.N."/>
            <person name="Hua S.X."/>
            <person name="Woyke T."/>
        </authorList>
    </citation>
    <scope>NUCLEOTIDE SEQUENCE [LARGE SCALE GENOMIC DNA]</scope>
    <source>
        <strain evidence="8 9">DSM 23557</strain>
    </source>
</reference>